<evidence type="ECO:0000313" key="10">
    <source>
        <dbReference type="Proteomes" id="UP000539642"/>
    </source>
</evidence>
<dbReference type="PANTHER" id="PTHR11108">
    <property type="entry name" value="FERROCHELATASE"/>
    <property type="match status" value="1"/>
</dbReference>
<dbReference type="RefSeq" id="WP_183351777.1">
    <property type="nucleotide sequence ID" value="NZ_JACHEO010000017.1"/>
</dbReference>
<evidence type="ECO:0000256" key="3">
    <source>
        <dbReference type="ARBA" id="ARBA00023133"/>
    </source>
</evidence>
<feature type="binding site" evidence="7">
    <location>
        <position position="194"/>
    </location>
    <ligand>
        <name>Fe(2+)</name>
        <dbReference type="ChEBI" id="CHEBI:29033"/>
    </ligand>
</feature>
<feature type="binding site" evidence="7">
    <location>
        <position position="272"/>
    </location>
    <ligand>
        <name>Fe(2+)</name>
        <dbReference type="ChEBI" id="CHEBI:29033"/>
    </ligand>
</feature>
<comment type="catalytic activity">
    <reaction evidence="6">
        <text>Fe-coproporphyrin III + 2 H(+) = coproporphyrin III + Fe(2+)</text>
        <dbReference type="Rhea" id="RHEA:49572"/>
        <dbReference type="ChEBI" id="CHEBI:15378"/>
        <dbReference type="ChEBI" id="CHEBI:29033"/>
        <dbReference type="ChEBI" id="CHEBI:68438"/>
        <dbReference type="ChEBI" id="CHEBI:131725"/>
        <dbReference type="EC" id="4.99.1.9"/>
    </reaction>
    <physiologicalReaction direction="right-to-left" evidence="6">
        <dbReference type="Rhea" id="RHEA:49574"/>
    </physiologicalReaction>
</comment>
<evidence type="ECO:0000256" key="1">
    <source>
        <dbReference type="ARBA" id="ARBA00007718"/>
    </source>
</evidence>
<sequence length="318" mass="35602">MQKKRIGVLLLNMGGPETQADVAPFLYNLFSDREIIRLGPPWLQKPLAWYIARKRAGKSRQAYASIGGGSPQKRLTMHQAQCLQESLQTEGAYTVAVAMRYWQPRAAEAVTTLLSQGVERIIALTLYPHYSRATTGSSILDLKTEMDRLCPGMPCDTIESWPDHPLYIEALVDSINQGLSRFNGQDVEIVYSAHSLPVSFIKEGDPYVDDILRTLGTIEKRTGRTGRLCYQSRSGPVEWLSPSTPEMIETLAREGVKNILMVPISFVSDHIETLYEIDILYKTQAKKLGVRLQSSPALNSHPSLIACLKDLVLQRSRQ</sequence>
<keyword evidence="3 7" id="KW-0350">Heme biosynthesis</keyword>
<dbReference type="CDD" id="cd00419">
    <property type="entry name" value="Ferrochelatase_C"/>
    <property type="match status" value="1"/>
</dbReference>
<dbReference type="Pfam" id="PF00762">
    <property type="entry name" value="Ferrochelatase"/>
    <property type="match status" value="1"/>
</dbReference>
<reference evidence="9 10" key="1">
    <citation type="submission" date="2020-08" db="EMBL/GenBank/DDBJ databases">
        <title>Genomic Encyclopedia of Type Strains, Phase IV (KMG-IV): sequencing the most valuable type-strain genomes for metagenomic binning, comparative biology and taxonomic classification.</title>
        <authorList>
            <person name="Goeker M."/>
        </authorList>
    </citation>
    <scope>NUCLEOTIDE SEQUENCE [LARGE SCALE GENOMIC DNA]</scope>
    <source>
        <strain evidence="9 10">DSM 28570</strain>
    </source>
</reference>
<dbReference type="HAMAP" id="MF_00323">
    <property type="entry name" value="Ferrochelatase"/>
    <property type="match status" value="1"/>
</dbReference>
<accession>A0A840UVU5</accession>
<dbReference type="NCBIfam" id="TIGR00109">
    <property type="entry name" value="hemH"/>
    <property type="match status" value="1"/>
</dbReference>
<dbReference type="AlphaFoldDB" id="A0A840UVU5"/>
<comment type="similarity">
    <text evidence="1 7 8">Belongs to the ferrochelatase family.</text>
</comment>
<dbReference type="Proteomes" id="UP000539642">
    <property type="component" value="Unassembled WGS sequence"/>
</dbReference>
<evidence type="ECO:0000256" key="6">
    <source>
        <dbReference type="ARBA" id="ARBA00024536"/>
    </source>
</evidence>
<dbReference type="CDD" id="cd03411">
    <property type="entry name" value="Ferrochelatase_N"/>
    <property type="match status" value="1"/>
</dbReference>
<evidence type="ECO:0000256" key="7">
    <source>
        <dbReference type="HAMAP-Rule" id="MF_00323"/>
    </source>
</evidence>
<proteinExistence type="inferred from homology"/>
<protein>
    <recommendedName>
        <fullName evidence="7 8">Ferrochelatase</fullName>
        <ecNumber evidence="7 8">4.98.1.1</ecNumber>
    </recommendedName>
    <alternativeName>
        <fullName evidence="7">Heme synthase</fullName>
    </alternativeName>
    <alternativeName>
        <fullName evidence="7">Protoheme ferro-lyase</fullName>
    </alternativeName>
</protein>
<keyword evidence="4 7" id="KW-0456">Lyase</keyword>
<comment type="pathway">
    <text evidence="7 8">Porphyrin-containing compound metabolism; protoheme biosynthesis; protoheme from protoporphyrin-IX: step 1/1.</text>
</comment>
<dbReference type="EMBL" id="JACHEO010000017">
    <property type="protein sequence ID" value="MBB5348963.1"/>
    <property type="molecule type" value="Genomic_DNA"/>
</dbReference>
<organism evidence="9 10">
    <name type="scientific">Desulfoprunum benzoelyticum</name>
    <dbReference type="NCBI Taxonomy" id="1506996"/>
    <lineage>
        <taxon>Bacteria</taxon>
        <taxon>Pseudomonadati</taxon>
        <taxon>Thermodesulfobacteriota</taxon>
        <taxon>Desulfobulbia</taxon>
        <taxon>Desulfobulbales</taxon>
        <taxon>Desulfobulbaceae</taxon>
        <taxon>Desulfoprunum</taxon>
    </lineage>
</organism>
<comment type="subcellular location">
    <subcellularLocation>
        <location evidence="7 8">Cytoplasm</location>
    </subcellularLocation>
</comment>
<evidence type="ECO:0000256" key="8">
    <source>
        <dbReference type="RuleBase" id="RU000607"/>
    </source>
</evidence>
<dbReference type="InterPro" id="IPR033659">
    <property type="entry name" value="Ferrochelatase_N"/>
</dbReference>
<evidence type="ECO:0000256" key="2">
    <source>
        <dbReference type="ARBA" id="ARBA00023004"/>
    </source>
</evidence>
<evidence type="ECO:0000313" key="9">
    <source>
        <dbReference type="EMBL" id="MBB5348963.1"/>
    </source>
</evidence>
<dbReference type="SUPFAM" id="SSF53800">
    <property type="entry name" value="Chelatase"/>
    <property type="match status" value="1"/>
</dbReference>
<keyword evidence="2 7" id="KW-0408">Iron</keyword>
<dbReference type="FunFam" id="3.40.50.1400:FF:000006">
    <property type="entry name" value="Ferrochelatase"/>
    <property type="match status" value="1"/>
</dbReference>
<dbReference type="GO" id="GO:0006783">
    <property type="term" value="P:heme biosynthetic process"/>
    <property type="evidence" value="ECO:0007669"/>
    <property type="project" value="UniProtKB-UniRule"/>
</dbReference>
<keyword evidence="7 8" id="KW-0963">Cytoplasm</keyword>
<dbReference type="InterPro" id="IPR001015">
    <property type="entry name" value="Ferrochelatase"/>
</dbReference>
<comment type="catalytic activity">
    <reaction evidence="7 8">
        <text>heme b + 2 H(+) = protoporphyrin IX + Fe(2+)</text>
        <dbReference type="Rhea" id="RHEA:22584"/>
        <dbReference type="ChEBI" id="CHEBI:15378"/>
        <dbReference type="ChEBI" id="CHEBI:29033"/>
        <dbReference type="ChEBI" id="CHEBI:57306"/>
        <dbReference type="ChEBI" id="CHEBI:60344"/>
        <dbReference type="EC" id="4.98.1.1"/>
    </reaction>
</comment>
<dbReference type="GO" id="GO:0046872">
    <property type="term" value="F:metal ion binding"/>
    <property type="evidence" value="ECO:0007669"/>
    <property type="project" value="UniProtKB-KW"/>
</dbReference>
<dbReference type="GO" id="GO:0005737">
    <property type="term" value="C:cytoplasm"/>
    <property type="evidence" value="ECO:0007669"/>
    <property type="project" value="UniProtKB-SubCell"/>
</dbReference>
<dbReference type="Gene3D" id="3.40.50.1400">
    <property type="match status" value="2"/>
</dbReference>
<dbReference type="PANTHER" id="PTHR11108:SF1">
    <property type="entry name" value="FERROCHELATASE, MITOCHONDRIAL"/>
    <property type="match status" value="1"/>
</dbReference>
<dbReference type="UniPathway" id="UPA00252">
    <property type="reaction ID" value="UER00325"/>
</dbReference>
<keyword evidence="5 7" id="KW-0627">Porphyrin biosynthesis</keyword>
<comment type="function">
    <text evidence="7 8">Catalyzes the ferrous insertion into protoporphyrin IX.</text>
</comment>
<keyword evidence="7" id="KW-0479">Metal-binding</keyword>
<dbReference type="InterPro" id="IPR033644">
    <property type="entry name" value="Ferrochelatase_C"/>
</dbReference>
<dbReference type="EC" id="4.98.1.1" evidence="7 8"/>
<dbReference type="PROSITE" id="PS00534">
    <property type="entry name" value="FERROCHELATASE"/>
    <property type="match status" value="1"/>
</dbReference>
<keyword evidence="10" id="KW-1185">Reference proteome</keyword>
<evidence type="ECO:0000256" key="5">
    <source>
        <dbReference type="ARBA" id="ARBA00023244"/>
    </source>
</evidence>
<name>A0A840UVU5_9BACT</name>
<comment type="caution">
    <text evidence="9">The sequence shown here is derived from an EMBL/GenBank/DDBJ whole genome shotgun (WGS) entry which is preliminary data.</text>
</comment>
<dbReference type="InterPro" id="IPR019772">
    <property type="entry name" value="Ferrochelatase_AS"/>
</dbReference>
<evidence type="ECO:0000256" key="4">
    <source>
        <dbReference type="ARBA" id="ARBA00023239"/>
    </source>
</evidence>
<gene>
    <name evidence="7" type="primary">hemH</name>
    <name evidence="9" type="ORF">HNQ81_002704</name>
</gene>
<dbReference type="GO" id="GO:0004325">
    <property type="term" value="F:ferrochelatase activity"/>
    <property type="evidence" value="ECO:0007669"/>
    <property type="project" value="UniProtKB-UniRule"/>
</dbReference>